<dbReference type="EMBL" id="CP104067">
    <property type="protein sequence ID" value="WAH40074.1"/>
    <property type="molecule type" value="Genomic_DNA"/>
</dbReference>
<proteinExistence type="predicted"/>
<dbReference type="SUPFAM" id="SSF50090">
    <property type="entry name" value="Electron transport accessory proteins"/>
    <property type="match status" value="1"/>
</dbReference>
<dbReference type="RefSeq" id="WP_268003972.1">
    <property type="nucleotide sequence ID" value="NZ_BSUT01000001.1"/>
</dbReference>
<dbReference type="Proteomes" id="UP001164761">
    <property type="component" value="Chromosome"/>
</dbReference>
<dbReference type="InterPro" id="IPR023808">
    <property type="entry name" value="Nitrile_Hydratase_acc_put"/>
</dbReference>
<organism evidence="2 3">
    <name type="scientific">Alicyclobacillus fastidiosus</name>
    <dbReference type="NCBI Taxonomy" id="392011"/>
    <lineage>
        <taxon>Bacteria</taxon>
        <taxon>Bacillati</taxon>
        <taxon>Bacillota</taxon>
        <taxon>Bacilli</taxon>
        <taxon>Bacillales</taxon>
        <taxon>Alicyclobacillaceae</taxon>
        <taxon>Alicyclobacillus</taxon>
    </lineage>
</organism>
<evidence type="ECO:0000259" key="1">
    <source>
        <dbReference type="Pfam" id="PF21006"/>
    </source>
</evidence>
<dbReference type="InterPro" id="IPR049054">
    <property type="entry name" value="CN_hydtase_beta-like_N"/>
</dbReference>
<evidence type="ECO:0000313" key="2">
    <source>
        <dbReference type="EMBL" id="WAH40074.1"/>
    </source>
</evidence>
<dbReference type="Gene3D" id="1.10.472.20">
    <property type="entry name" value="Nitrile hydratase, beta subunit"/>
    <property type="match status" value="1"/>
</dbReference>
<dbReference type="InterPro" id="IPR008990">
    <property type="entry name" value="Elect_transpt_acc-like_dom_sf"/>
</dbReference>
<evidence type="ECO:0000313" key="3">
    <source>
        <dbReference type="Proteomes" id="UP001164761"/>
    </source>
</evidence>
<dbReference type="NCBIfam" id="TIGR03889">
    <property type="entry name" value="nitrile_acc"/>
    <property type="match status" value="1"/>
</dbReference>
<sequence length="116" mass="13778">MSQDPKSLISYIEDSAKLPRENGELVFHTPWESRIFAMAVILFEKGIYLWKDFNSEFVKEIGEAERQHPETDIVSTYYCHWVRAFERALIEKEVLTQEQLKTRTIEFETGQRHHVC</sequence>
<dbReference type="Pfam" id="PF21006">
    <property type="entry name" value="NHase_beta_N"/>
    <property type="match status" value="1"/>
</dbReference>
<reference evidence="2" key="1">
    <citation type="submission" date="2022-08" db="EMBL/GenBank/DDBJ databases">
        <title>Alicyclobacillus fastidiosus DSM 17978, complete genome.</title>
        <authorList>
            <person name="Wang Q."/>
            <person name="Cai R."/>
            <person name="Wang Z."/>
        </authorList>
    </citation>
    <scope>NUCLEOTIDE SEQUENCE</scope>
    <source>
        <strain evidence="2">DSM 17978</strain>
    </source>
</reference>
<protein>
    <submittedName>
        <fullName evidence="2">Nitrile hydratase accessory protein</fullName>
    </submittedName>
</protein>
<gene>
    <name evidence="2" type="ORF">NZD89_16960</name>
</gene>
<dbReference type="InterPro" id="IPR042262">
    <property type="entry name" value="CN_hydtase_beta_C"/>
</dbReference>
<accession>A0ABY6ZB59</accession>
<name>A0ABY6ZB59_9BACL</name>
<keyword evidence="3" id="KW-1185">Reference proteome</keyword>
<feature type="domain" description="Nitrile hydratase beta subunit-like N-terminal" evidence="1">
    <location>
        <begin position="14"/>
        <end position="109"/>
    </location>
</feature>